<evidence type="ECO:0000256" key="3">
    <source>
        <dbReference type="SAM" id="SignalP"/>
    </source>
</evidence>
<dbReference type="PROSITE" id="PS51257">
    <property type="entry name" value="PROKAR_LIPOPROTEIN"/>
    <property type="match status" value="1"/>
</dbReference>
<dbReference type="OMA" id="WCCNADA"/>
<feature type="region of interest" description="Disordered" evidence="1">
    <location>
        <begin position="279"/>
        <end position="496"/>
    </location>
</feature>
<feature type="compositionally biased region" description="Polar residues" evidence="1">
    <location>
        <begin position="319"/>
        <end position="367"/>
    </location>
</feature>
<feature type="compositionally biased region" description="Low complexity" evidence="1">
    <location>
        <begin position="148"/>
        <end position="213"/>
    </location>
</feature>
<feature type="chain" id="PRO_5040271804" evidence="3">
    <location>
        <begin position="27"/>
        <end position="496"/>
    </location>
</feature>
<dbReference type="KEGG" id="ffu:CLAFUR5_08172"/>
<feature type="region of interest" description="Disordered" evidence="1">
    <location>
        <begin position="148"/>
        <end position="219"/>
    </location>
</feature>
<dbReference type="RefSeq" id="XP_047759469.1">
    <property type="nucleotide sequence ID" value="XM_047907320.1"/>
</dbReference>
<name>A0A9Q8P6J6_PASFU</name>
<dbReference type="AlphaFoldDB" id="A0A9Q8P6J6"/>
<keyword evidence="5" id="KW-1185">Reference proteome</keyword>
<dbReference type="GeneID" id="71988050"/>
<feature type="transmembrane region" description="Helical" evidence="2">
    <location>
        <begin position="252"/>
        <end position="274"/>
    </location>
</feature>
<accession>A0A9Q8P6J6</accession>
<evidence type="ECO:0000313" key="4">
    <source>
        <dbReference type="EMBL" id="UJO15103.1"/>
    </source>
</evidence>
<proteinExistence type="predicted"/>
<keyword evidence="3" id="KW-0732">Signal</keyword>
<keyword evidence="2" id="KW-0812">Transmembrane</keyword>
<reference evidence="4" key="2">
    <citation type="journal article" date="2022" name="Microb. Genom.">
        <title>A chromosome-scale genome assembly of the tomato pathogen Cladosporium fulvum reveals a compartmentalized genome architecture and the presence of a dispensable chromosome.</title>
        <authorList>
            <person name="Zaccaron A.Z."/>
            <person name="Chen L.H."/>
            <person name="Samaras A."/>
            <person name="Stergiopoulos I."/>
        </authorList>
    </citation>
    <scope>NUCLEOTIDE SEQUENCE</scope>
    <source>
        <strain evidence="4">Race5_Kim</strain>
    </source>
</reference>
<dbReference type="EMBL" id="CP090165">
    <property type="protein sequence ID" value="UJO15103.1"/>
    <property type="molecule type" value="Genomic_DNA"/>
</dbReference>
<reference evidence="4" key="1">
    <citation type="submission" date="2021-12" db="EMBL/GenBank/DDBJ databases">
        <authorList>
            <person name="Zaccaron A."/>
            <person name="Stergiopoulos I."/>
        </authorList>
    </citation>
    <scope>NUCLEOTIDE SEQUENCE</scope>
    <source>
        <strain evidence="4">Race5_Kim</strain>
    </source>
</reference>
<keyword evidence="2" id="KW-0472">Membrane</keyword>
<keyword evidence="2" id="KW-1133">Transmembrane helix</keyword>
<organism evidence="4 5">
    <name type="scientific">Passalora fulva</name>
    <name type="common">Tomato leaf mold</name>
    <name type="synonym">Cladosporium fulvum</name>
    <dbReference type="NCBI Taxonomy" id="5499"/>
    <lineage>
        <taxon>Eukaryota</taxon>
        <taxon>Fungi</taxon>
        <taxon>Dikarya</taxon>
        <taxon>Ascomycota</taxon>
        <taxon>Pezizomycotina</taxon>
        <taxon>Dothideomycetes</taxon>
        <taxon>Dothideomycetidae</taxon>
        <taxon>Mycosphaerellales</taxon>
        <taxon>Mycosphaerellaceae</taxon>
        <taxon>Fulvia</taxon>
    </lineage>
</organism>
<evidence type="ECO:0000256" key="2">
    <source>
        <dbReference type="SAM" id="Phobius"/>
    </source>
</evidence>
<feature type="signal peptide" evidence="3">
    <location>
        <begin position="1"/>
        <end position="26"/>
    </location>
</feature>
<feature type="compositionally biased region" description="Low complexity" evidence="1">
    <location>
        <begin position="427"/>
        <end position="439"/>
    </location>
</feature>
<protein>
    <submittedName>
        <fullName evidence="4">Uncharacterized protein</fullName>
    </submittedName>
</protein>
<evidence type="ECO:0000313" key="5">
    <source>
        <dbReference type="Proteomes" id="UP000756132"/>
    </source>
</evidence>
<dbReference type="OrthoDB" id="5215637at2759"/>
<dbReference type="Proteomes" id="UP000756132">
    <property type="component" value="Chromosome 3"/>
</dbReference>
<evidence type="ECO:0000256" key="1">
    <source>
        <dbReference type="SAM" id="MobiDB-lite"/>
    </source>
</evidence>
<gene>
    <name evidence="4" type="ORF">CLAFUR5_08172</name>
</gene>
<sequence length="496" mass="52141">MTISSTKRFAILLLNALHLTSYLASAQSCYFPGGAVDNDSGVCGDSSVCCPLSWECISNGLCYLPAQEFFQRSSCTDKSWGDDCPQMCLRDDSGPENGNQAVQQCSDGRYCCDRNRPEVDEDDASKSCCVQKVRFIDIEDGTATATISTKAGSSTKASSASSTKSTRSSTSSSPSSSTSDSHSTSSGSTSSMSTASSSRPPQTSVITTQATTTNSQGEATTIMVMTTALVDPLQESSIPPHAHERQSNSSTIVGIAVGVPLGLIVASVLAFFLWRHRRKNKSAPSDPPTSERKDLVDMYGSNTTHDGKRPEADGYPVAASSTKPGHLSQAISEMSGSPVTRQQYSPHSAVSPITTGSFSNHNLNPPTANGLGFVPEEQPQELWGGDIPRQQHPQPQPQPQDFTPMGPRPMPYGGGSYPGQPVPYQPAPAQSAQQMSSGATEAARKSGEGGAGGQYSAFQGVSELPSSERPPVETAQSPPPGEDQGRIGKGLSVVNQ</sequence>